<gene>
    <name evidence="3" type="ORF">CASFOL_036779</name>
</gene>
<proteinExistence type="predicted"/>
<dbReference type="EMBL" id="JAVIJP010000069">
    <property type="protein sequence ID" value="KAL3619209.1"/>
    <property type="molecule type" value="Genomic_DNA"/>
</dbReference>
<feature type="compositionally biased region" description="Basic and acidic residues" evidence="1">
    <location>
        <begin position="140"/>
        <end position="164"/>
    </location>
</feature>
<dbReference type="PANTHER" id="PTHR46033">
    <property type="entry name" value="PROTEIN MAIN-LIKE 2"/>
    <property type="match status" value="1"/>
</dbReference>
<keyword evidence="4" id="KW-1185">Reference proteome</keyword>
<evidence type="ECO:0000256" key="1">
    <source>
        <dbReference type="SAM" id="MobiDB-lite"/>
    </source>
</evidence>
<feature type="compositionally biased region" description="Basic and acidic residues" evidence="1">
    <location>
        <begin position="111"/>
        <end position="123"/>
    </location>
</feature>
<reference evidence="4" key="1">
    <citation type="journal article" date="2024" name="IScience">
        <title>Strigolactones Initiate the Formation of Haustorium-like Structures in Castilleja.</title>
        <authorList>
            <person name="Buerger M."/>
            <person name="Peterson D."/>
            <person name="Chory J."/>
        </authorList>
    </citation>
    <scope>NUCLEOTIDE SEQUENCE [LARGE SCALE GENOMIC DNA]</scope>
</reference>
<comment type="caution">
    <text evidence="3">The sequence shown here is derived from an EMBL/GenBank/DDBJ whole genome shotgun (WGS) entry which is preliminary data.</text>
</comment>
<feature type="compositionally biased region" description="Basic residues" evidence="1">
    <location>
        <begin position="230"/>
        <end position="240"/>
    </location>
</feature>
<feature type="domain" description="Aminotransferase-like plant mobile" evidence="2">
    <location>
        <begin position="321"/>
        <end position="607"/>
    </location>
</feature>
<dbReference type="AlphaFoldDB" id="A0ABD3BQ01"/>
<protein>
    <recommendedName>
        <fullName evidence="2">Aminotransferase-like plant mobile domain-containing protein</fullName>
    </recommendedName>
</protein>
<evidence type="ECO:0000313" key="4">
    <source>
        <dbReference type="Proteomes" id="UP001632038"/>
    </source>
</evidence>
<dbReference type="InterPro" id="IPR044824">
    <property type="entry name" value="MAIN-like"/>
</dbReference>
<dbReference type="Pfam" id="PF10536">
    <property type="entry name" value="PMD"/>
    <property type="match status" value="1"/>
</dbReference>
<dbReference type="InterPro" id="IPR019557">
    <property type="entry name" value="AminoTfrase-like_pln_mobile"/>
</dbReference>
<feature type="region of interest" description="Disordered" evidence="1">
    <location>
        <begin position="18"/>
        <end position="164"/>
    </location>
</feature>
<sequence length="728" mass="82384">MKKKCEDFEVIITRLIEEKEVPTKKRAEEDKLSDSEEMRDLGVFKGKNGSSGIGKMPDDAENVAVLSTSNSGGLSKKGNRKSFHPKIEENDDDDDAHHTVKTPRISQSDRNLPRPESNKHKEPMVSGNIIERVRRSSPPGDDHTAARPSRVDGRTVLQSDKRRWGEPCHVKEELGVEAAAVDEVKATGLADDEEPGQDHDTTIPYDQEMADEDEGEATAQEAAQEAERNRKGKGKKKKKAKEQWRLTGPMRDGGPMIPDLIPSFGGHVAVDVWKNKERGPLKIYTRAADLKEWTGFDPVGEMTEYTLLKDTGLAHLHEMTYRVADSALISAFVERWQPDRNTFHMPFGEMTITLHDVFYMMGLPVDGAVCVPTSKGNTRAKLAKLLELLPDELSFKESLPHVKEWLKIYSERRSLLPPSSRVQMYLMYMLSCTLFVDRSTNKVHTDFLHLLQPLPQVSSYAWGAGALTFLFRSLGETSRADIKGFCGAHTLLECWIYEYFPCLRPVPNPDYRSDQPAAFKWINHDRATNSKIEMLQYYRRVLDNLTAEHVCWTPHGLNVLDEVPRSFFAGSIRFLGDTEGYFPHTVTRQYGFVQHIPEGRGKMEPNSCLSRNPREYKVQWPNSDAQWDIPGAGELDRDVYDEEAIPSWTTSHDYLGWYTDRTHPRVSPLPPPPQILPRPPVADISMDVSRLASRVAPGHTPSDEEWRAVLGLCEQFTTYYGLGPNQTP</sequence>
<dbReference type="PANTHER" id="PTHR46033:SF8">
    <property type="entry name" value="PROTEIN MAINTENANCE OF MERISTEMS-LIKE"/>
    <property type="match status" value="1"/>
</dbReference>
<organism evidence="3 4">
    <name type="scientific">Castilleja foliolosa</name>
    <dbReference type="NCBI Taxonomy" id="1961234"/>
    <lineage>
        <taxon>Eukaryota</taxon>
        <taxon>Viridiplantae</taxon>
        <taxon>Streptophyta</taxon>
        <taxon>Embryophyta</taxon>
        <taxon>Tracheophyta</taxon>
        <taxon>Spermatophyta</taxon>
        <taxon>Magnoliopsida</taxon>
        <taxon>eudicotyledons</taxon>
        <taxon>Gunneridae</taxon>
        <taxon>Pentapetalae</taxon>
        <taxon>asterids</taxon>
        <taxon>lamiids</taxon>
        <taxon>Lamiales</taxon>
        <taxon>Orobanchaceae</taxon>
        <taxon>Pedicularideae</taxon>
        <taxon>Castillejinae</taxon>
        <taxon>Castilleja</taxon>
    </lineage>
</organism>
<feature type="region of interest" description="Disordered" evidence="1">
    <location>
        <begin position="211"/>
        <end position="252"/>
    </location>
</feature>
<evidence type="ECO:0000259" key="2">
    <source>
        <dbReference type="Pfam" id="PF10536"/>
    </source>
</evidence>
<name>A0ABD3BQ01_9LAMI</name>
<feature type="compositionally biased region" description="Basic and acidic residues" evidence="1">
    <location>
        <begin position="18"/>
        <end position="42"/>
    </location>
</feature>
<evidence type="ECO:0000313" key="3">
    <source>
        <dbReference type="EMBL" id="KAL3619209.1"/>
    </source>
</evidence>
<accession>A0ABD3BQ01</accession>
<dbReference type="Proteomes" id="UP001632038">
    <property type="component" value="Unassembled WGS sequence"/>
</dbReference>